<evidence type="ECO:0000256" key="1">
    <source>
        <dbReference type="SAM" id="MobiDB-lite"/>
    </source>
</evidence>
<protein>
    <recommendedName>
        <fullName evidence="5">Lipoprotein</fullName>
    </recommendedName>
</protein>
<feature type="signal peptide" evidence="2">
    <location>
        <begin position="1"/>
        <end position="30"/>
    </location>
</feature>
<evidence type="ECO:0000256" key="2">
    <source>
        <dbReference type="SAM" id="SignalP"/>
    </source>
</evidence>
<dbReference type="HOGENOM" id="CLU_1829556_0_0_10"/>
<evidence type="ECO:0000313" key="4">
    <source>
        <dbReference type="Proteomes" id="UP000006241"/>
    </source>
</evidence>
<dbReference type="AlphaFoldDB" id="C2FUH4"/>
<comment type="caution">
    <text evidence="3">The sequence shown here is derived from an EMBL/GenBank/DDBJ whole genome shotgun (WGS) entry which is preliminary data.</text>
</comment>
<sequence length="141" mass="15068">MYTKNNKIKTYTRVLLFSFSLLILSSCAKKEVEKQISPDQVAQLAFSINGIEEASDGTPSKYQASLPQTNTDSESQLLQLGNISAEVSVTSGPIKTQTEPSNSKQRAANMTDGYKYRVVVVNATTGAVVGSVQATASATRG</sequence>
<dbReference type="PROSITE" id="PS51257">
    <property type="entry name" value="PROKAR_LIPOPROTEIN"/>
    <property type="match status" value="1"/>
</dbReference>
<dbReference type="Proteomes" id="UP000006241">
    <property type="component" value="Unassembled WGS sequence"/>
</dbReference>
<gene>
    <name evidence="3" type="ORF">HMPREF0765_0980</name>
</gene>
<name>C2FUH4_SPHSI</name>
<dbReference type="RefSeq" id="WP_003006120.1">
    <property type="nucleotide sequence ID" value="NZ_GG668631.1"/>
</dbReference>
<evidence type="ECO:0008006" key="5">
    <source>
        <dbReference type="Google" id="ProtNLM"/>
    </source>
</evidence>
<keyword evidence="2" id="KW-0732">Signal</keyword>
<proteinExistence type="predicted"/>
<feature type="non-terminal residue" evidence="3">
    <location>
        <position position="141"/>
    </location>
</feature>
<accession>C2FUH4</accession>
<feature type="region of interest" description="Disordered" evidence="1">
    <location>
        <begin position="89"/>
        <end position="109"/>
    </location>
</feature>
<feature type="compositionally biased region" description="Polar residues" evidence="1">
    <location>
        <begin position="89"/>
        <end position="108"/>
    </location>
</feature>
<organism evidence="3 4">
    <name type="scientific">Sphingobacterium spiritivorum ATCC 33300</name>
    <dbReference type="NCBI Taxonomy" id="525372"/>
    <lineage>
        <taxon>Bacteria</taxon>
        <taxon>Pseudomonadati</taxon>
        <taxon>Bacteroidota</taxon>
        <taxon>Sphingobacteriia</taxon>
        <taxon>Sphingobacteriales</taxon>
        <taxon>Sphingobacteriaceae</taxon>
        <taxon>Sphingobacterium</taxon>
    </lineage>
</organism>
<dbReference type="EMBL" id="ACHB01000022">
    <property type="protein sequence ID" value="EEI93443.1"/>
    <property type="molecule type" value="Genomic_DNA"/>
</dbReference>
<reference evidence="3 4" key="1">
    <citation type="submission" date="2009-01" db="EMBL/GenBank/DDBJ databases">
        <authorList>
            <person name="Qin X."/>
            <person name="Bachman B."/>
            <person name="Battles P."/>
            <person name="Bell A."/>
            <person name="Bess C."/>
            <person name="Bickham C."/>
            <person name="Chaboub L."/>
            <person name="Chen D."/>
            <person name="Coyle M."/>
            <person name="Deiros D.R."/>
            <person name="Dinh H."/>
            <person name="Forbes L."/>
            <person name="Fowler G."/>
            <person name="Francisco L."/>
            <person name="Fu Q."/>
            <person name="Gubbala S."/>
            <person name="Hale W."/>
            <person name="Han Y."/>
            <person name="Hemphill L."/>
            <person name="Highlander S.K."/>
            <person name="Hirani K."/>
            <person name="Hogues M."/>
            <person name="Jackson L."/>
            <person name="Jakkamsetti A."/>
            <person name="Javaid M."/>
            <person name="Jiang H."/>
            <person name="Korchina V."/>
            <person name="Kovar C."/>
            <person name="Lara F."/>
            <person name="Lee S."/>
            <person name="Mata R."/>
            <person name="Mathew T."/>
            <person name="Moen C."/>
            <person name="Morales K."/>
            <person name="Munidasa M."/>
            <person name="Nazareth L."/>
            <person name="Ngo R."/>
            <person name="Nguyen L."/>
            <person name="Okwuonu G."/>
            <person name="Ongeri F."/>
            <person name="Patil S."/>
            <person name="Petrosino J."/>
            <person name="Pham C."/>
            <person name="Pham P."/>
            <person name="Pu L.-L."/>
            <person name="Puazo M."/>
            <person name="Raj R."/>
            <person name="Reid J."/>
            <person name="Rouhana J."/>
            <person name="Saada N."/>
            <person name="Shang Y."/>
            <person name="Simmons D."/>
            <person name="Thornton R."/>
            <person name="Warren J."/>
            <person name="Weissenberger G."/>
            <person name="Zhang J."/>
            <person name="Zhang L."/>
            <person name="Zhou C."/>
            <person name="Zhu D."/>
            <person name="Muzny D."/>
            <person name="Worley K."/>
            <person name="Gibbs R."/>
        </authorList>
    </citation>
    <scope>NUCLEOTIDE SEQUENCE [LARGE SCALE GENOMIC DNA]</scope>
    <source>
        <strain evidence="3 4">ATCC 33300</strain>
    </source>
</reference>
<feature type="chain" id="PRO_5002912075" description="Lipoprotein" evidence="2">
    <location>
        <begin position="31"/>
        <end position="141"/>
    </location>
</feature>
<evidence type="ECO:0000313" key="3">
    <source>
        <dbReference type="EMBL" id="EEI93443.1"/>
    </source>
</evidence>